<keyword evidence="2" id="KW-1185">Reference proteome</keyword>
<evidence type="ECO:0000313" key="1">
    <source>
        <dbReference type="EMBL" id="KAJ9480764.1"/>
    </source>
</evidence>
<dbReference type="Proteomes" id="UP001227192">
    <property type="component" value="Unassembled WGS sequence"/>
</dbReference>
<gene>
    <name evidence="1" type="ORF">VN97_g12767</name>
</gene>
<reference evidence="1" key="2">
    <citation type="journal article" date="2016" name="Fungal Biol.">
        <title>Ochratoxin A production by Penicillium thymicola.</title>
        <authorList>
            <person name="Nguyen H.D.T."/>
            <person name="McMullin D.R."/>
            <person name="Ponomareva E."/>
            <person name="Riley R."/>
            <person name="Pomraning K.R."/>
            <person name="Baker S.E."/>
            <person name="Seifert K.A."/>
        </authorList>
    </citation>
    <scope>NUCLEOTIDE SEQUENCE</scope>
    <source>
        <strain evidence="1">DAOM 180753</strain>
    </source>
</reference>
<feature type="non-terminal residue" evidence="1">
    <location>
        <position position="1"/>
    </location>
</feature>
<name>A0AAI9X2A0_PENTH</name>
<proteinExistence type="predicted"/>
<protein>
    <submittedName>
        <fullName evidence="1">Uncharacterized protein</fullName>
    </submittedName>
</protein>
<organism evidence="1 2">
    <name type="scientific">Penicillium thymicola</name>
    <dbReference type="NCBI Taxonomy" id="293382"/>
    <lineage>
        <taxon>Eukaryota</taxon>
        <taxon>Fungi</taxon>
        <taxon>Dikarya</taxon>
        <taxon>Ascomycota</taxon>
        <taxon>Pezizomycotina</taxon>
        <taxon>Eurotiomycetes</taxon>
        <taxon>Eurotiomycetidae</taxon>
        <taxon>Eurotiales</taxon>
        <taxon>Aspergillaceae</taxon>
        <taxon>Penicillium</taxon>
    </lineage>
</organism>
<evidence type="ECO:0000313" key="2">
    <source>
        <dbReference type="Proteomes" id="UP001227192"/>
    </source>
</evidence>
<accession>A0AAI9X2A0</accession>
<comment type="caution">
    <text evidence="1">The sequence shown here is derived from an EMBL/GenBank/DDBJ whole genome shotgun (WGS) entry which is preliminary data.</text>
</comment>
<sequence length="10" mass="1196">ERGDYLVVDM</sequence>
<reference evidence="1" key="1">
    <citation type="submission" date="2015-06" db="EMBL/GenBank/DDBJ databases">
        <authorList>
            <person name="Nguyen H."/>
        </authorList>
    </citation>
    <scope>NUCLEOTIDE SEQUENCE</scope>
    <source>
        <strain evidence="1">DAOM 180753</strain>
    </source>
</reference>
<dbReference type="EMBL" id="LACB01001104">
    <property type="protein sequence ID" value="KAJ9480764.1"/>
    <property type="molecule type" value="Genomic_DNA"/>
</dbReference>